<dbReference type="RefSeq" id="WP_191718647.1">
    <property type="nucleotide sequence ID" value="NZ_JACSQP010000004.1"/>
</dbReference>
<proteinExistence type="predicted"/>
<name>A0ABR8S1U0_9MICO</name>
<evidence type="ECO:0000313" key="2">
    <source>
        <dbReference type="Proteomes" id="UP000648352"/>
    </source>
</evidence>
<dbReference type="EMBL" id="JACSQP010000004">
    <property type="protein sequence ID" value="MBD7957443.1"/>
    <property type="molecule type" value="Genomic_DNA"/>
</dbReference>
<keyword evidence="2" id="KW-1185">Reference proteome</keyword>
<dbReference type="Proteomes" id="UP000648352">
    <property type="component" value="Unassembled WGS sequence"/>
</dbReference>
<accession>A0ABR8S1U0</accession>
<organism evidence="1 2">
    <name type="scientific">Microbacterium pullorum</name>
    <dbReference type="NCBI Taxonomy" id="2762236"/>
    <lineage>
        <taxon>Bacteria</taxon>
        <taxon>Bacillati</taxon>
        <taxon>Actinomycetota</taxon>
        <taxon>Actinomycetes</taxon>
        <taxon>Micrococcales</taxon>
        <taxon>Microbacteriaceae</taxon>
        <taxon>Microbacterium</taxon>
    </lineage>
</organism>
<comment type="caution">
    <text evidence="1">The sequence shown here is derived from an EMBL/GenBank/DDBJ whole genome shotgun (WGS) entry which is preliminary data.</text>
</comment>
<evidence type="ECO:0000313" key="1">
    <source>
        <dbReference type="EMBL" id="MBD7957443.1"/>
    </source>
</evidence>
<reference evidence="1 2" key="1">
    <citation type="submission" date="2020-08" db="EMBL/GenBank/DDBJ databases">
        <title>A Genomic Blueprint of the Chicken Gut Microbiome.</title>
        <authorList>
            <person name="Gilroy R."/>
            <person name="Ravi A."/>
            <person name="Getino M."/>
            <person name="Pursley I."/>
            <person name="Horton D.L."/>
            <person name="Alikhan N.-F."/>
            <person name="Baker D."/>
            <person name="Gharbi K."/>
            <person name="Hall N."/>
            <person name="Watson M."/>
            <person name="Adriaenssens E.M."/>
            <person name="Foster-Nyarko E."/>
            <person name="Jarju S."/>
            <person name="Secka A."/>
            <person name="Antonio M."/>
            <person name="Oren A."/>
            <person name="Chaudhuri R."/>
            <person name="La Ragione R.M."/>
            <person name="Hildebrand F."/>
            <person name="Pallen M.J."/>
        </authorList>
    </citation>
    <scope>NUCLEOTIDE SEQUENCE [LARGE SCALE GENOMIC DNA]</scope>
    <source>
        <strain evidence="1 2">Sa4CUA7</strain>
    </source>
</reference>
<protein>
    <recommendedName>
        <fullName evidence="3">Flagellar protein FliT</fullName>
    </recommendedName>
</protein>
<gene>
    <name evidence="1" type="ORF">H9651_07310</name>
</gene>
<sequence length="91" mass="10349">MSDLATWLDLLERFERDLESTSEASEPWEPVIIDTPLPEHLVDRARLIVARQQQRMARLQVELIATRAHLDAVGLVPARRTDTAAYLDLDG</sequence>
<evidence type="ECO:0008006" key="3">
    <source>
        <dbReference type="Google" id="ProtNLM"/>
    </source>
</evidence>